<organism evidence="2 3">
    <name type="scientific">Drosophila yakuba</name>
    <name type="common">Fruit fly</name>
    <dbReference type="NCBI Taxonomy" id="7245"/>
    <lineage>
        <taxon>Eukaryota</taxon>
        <taxon>Metazoa</taxon>
        <taxon>Ecdysozoa</taxon>
        <taxon>Arthropoda</taxon>
        <taxon>Hexapoda</taxon>
        <taxon>Insecta</taxon>
        <taxon>Pterygota</taxon>
        <taxon>Neoptera</taxon>
        <taxon>Endopterygota</taxon>
        <taxon>Diptera</taxon>
        <taxon>Brachycera</taxon>
        <taxon>Muscomorpha</taxon>
        <taxon>Ephydroidea</taxon>
        <taxon>Drosophilidae</taxon>
        <taxon>Drosophila</taxon>
        <taxon>Sophophora</taxon>
    </lineage>
</organism>
<keyword evidence="3" id="KW-1185">Reference proteome</keyword>
<dbReference type="AlphaFoldDB" id="A0A0R1E156"/>
<sequence length="136" mass="15154">MLSWSCFLVASISKLVPCLPQFCASGQRGKFASAEARRVAIGNSVLCAALHLCFRWSCSRTAGVGSPVNGDRRMSGSWILTLDYRRWRDMAPEDWAWFQQQNDDTWSTIQEGVQVEVEVEGAEMRQGANHLSAKAI</sequence>
<feature type="signal peptide" evidence="1">
    <location>
        <begin position="1"/>
        <end position="20"/>
    </location>
</feature>
<dbReference type="Proteomes" id="UP000002282">
    <property type="component" value="Chromosome 3L"/>
</dbReference>
<dbReference type="EMBL" id="CM000159">
    <property type="protein sequence ID" value="KRK02494.1"/>
    <property type="molecule type" value="Genomic_DNA"/>
</dbReference>
<proteinExistence type="predicted"/>
<evidence type="ECO:0000313" key="3">
    <source>
        <dbReference type="Proteomes" id="UP000002282"/>
    </source>
</evidence>
<gene>
    <name evidence="2" type="primary">Dyak\GE29193</name>
    <name evidence="2" type="synonym">GE29193</name>
    <name evidence="2" type="ORF">Dyak_GE29193</name>
</gene>
<reference evidence="2 3" key="2">
    <citation type="journal article" date="2007" name="PLoS Biol.">
        <title>Principles of genome evolution in the Drosophila melanogaster species group.</title>
        <authorList>
            <person name="Ranz J.M."/>
            <person name="Maurin D."/>
            <person name="Chan Y.S."/>
            <person name="von Grotthuss M."/>
            <person name="Hillier L.W."/>
            <person name="Roote J."/>
            <person name="Ashburner M."/>
            <person name="Bergman C.M."/>
        </authorList>
    </citation>
    <scope>NUCLEOTIDE SEQUENCE [LARGE SCALE GENOMIC DNA]</scope>
    <source>
        <strain evidence="3">Tai18E2 / Tucson 14021-0261.01</strain>
    </source>
</reference>
<accession>A0A0R1E156</accession>
<evidence type="ECO:0000313" key="2">
    <source>
        <dbReference type="EMBL" id="KRK02494.1"/>
    </source>
</evidence>
<dbReference type="KEGG" id="dya:Dyak_GE29193"/>
<protein>
    <submittedName>
        <fullName evidence="2">Uncharacterized protein, isoform B</fullName>
    </submittedName>
</protein>
<feature type="chain" id="PRO_5006403090" evidence="1">
    <location>
        <begin position="21"/>
        <end position="136"/>
    </location>
</feature>
<reference evidence="2 3" key="1">
    <citation type="journal article" date="2007" name="Nature">
        <title>Evolution of genes and genomes on the Drosophila phylogeny.</title>
        <authorList>
            <consortium name="Drosophila 12 Genomes Consortium"/>
            <person name="Clark A.G."/>
            <person name="Eisen M.B."/>
            <person name="Smith D.R."/>
            <person name="Bergman C.M."/>
            <person name="Oliver B."/>
            <person name="Markow T.A."/>
            <person name="Kaufman T.C."/>
            <person name="Kellis M."/>
            <person name="Gelbart W."/>
            <person name="Iyer V.N."/>
            <person name="Pollard D.A."/>
            <person name="Sackton T.B."/>
            <person name="Larracuente A.M."/>
            <person name="Singh N.D."/>
            <person name="Abad J.P."/>
            <person name="Abt D.N."/>
            <person name="Adryan B."/>
            <person name="Aguade M."/>
            <person name="Akashi H."/>
            <person name="Anderson W.W."/>
            <person name="Aquadro C.F."/>
            <person name="Ardell D.H."/>
            <person name="Arguello R."/>
            <person name="Artieri C.G."/>
            <person name="Barbash D.A."/>
            <person name="Barker D."/>
            <person name="Barsanti P."/>
            <person name="Batterham P."/>
            <person name="Batzoglou S."/>
            <person name="Begun D."/>
            <person name="Bhutkar A."/>
            <person name="Blanco E."/>
            <person name="Bosak S.A."/>
            <person name="Bradley R.K."/>
            <person name="Brand A.D."/>
            <person name="Brent M.R."/>
            <person name="Brooks A.N."/>
            <person name="Brown R.H."/>
            <person name="Butlin R.K."/>
            <person name="Caggese C."/>
            <person name="Calvi B.R."/>
            <person name="Bernardo de Carvalho A."/>
            <person name="Caspi A."/>
            <person name="Castrezana S."/>
            <person name="Celniker S.E."/>
            <person name="Chang J.L."/>
            <person name="Chapple C."/>
            <person name="Chatterji S."/>
            <person name="Chinwalla A."/>
            <person name="Civetta A."/>
            <person name="Clifton S.W."/>
            <person name="Comeron J.M."/>
            <person name="Costello J.C."/>
            <person name="Coyne J.A."/>
            <person name="Daub J."/>
            <person name="David R.G."/>
            <person name="Delcher A.L."/>
            <person name="Delehaunty K."/>
            <person name="Do C.B."/>
            <person name="Ebling H."/>
            <person name="Edwards K."/>
            <person name="Eickbush T."/>
            <person name="Evans J.D."/>
            <person name="Filipski A."/>
            <person name="Findeiss S."/>
            <person name="Freyhult E."/>
            <person name="Fulton L."/>
            <person name="Fulton R."/>
            <person name="Garcia A.C."/>
            <person name="Gardiner A."/>
            <person name="Garfield D.A."/>
            <person name="Garvin B.E."/>
            <person name="Gibson G."/>
            <person name="Gilbert D."/>
            <person name="Gnerre S."/>
            <person name="Godfrey J."/>
            <person name="Good R."/>
            <person name="Gotea V."/>
            <person name="Gravely B."/>
            <person name="Greenberg A.J."/>
            <person name="Griffiths-Jones S."/>
            <person name="Gross S."/>
            <person name="Guigo R."/>
            <person name="Gustafson E.A."/>
            <person name="Haerty W."/>
            <person name="Hahn M.W."/>
            <person name="Halligan D.L."/>
            <person name="Halpern A.L."/>
            <person name="Halter G.M."/>
            <person name="Han M.V."/>
            <person name="Heger A."/>
            <person name="Hillier L."/>
            <person name="Hinrichs A.S."/>
            <person name="Holmes I."/>
            <person name="Hoskins R.A."/>
            <person name="Hubisz M.J."/>
            <person name="Hultmark D."/>
            <person name="Huntley M.A."/>
            <person name="Jaffe D.B."/>
            <person name="Jagadeeshan S."/>
            <person name="Jeck W.R."/>
            <person name="Johnson J."/>
            <person name="Jones C.D."/>
            <person name="Jordan W.C."/>
            <person name="Karpen G.H."/>
            <person name="Kataoka E."/>
            <person name="Keightley P.D."/>
            <person name="Kheradpour P."/>
            <person name="Kirkness E.F."/>
            <person name="Koerich L.B."/>
            <person name="Kristiansen K."/>
            <person name="Kudrna D."/>
            <person name="Kulathinal R.J."/>
            <person name="Kumar S."/>
            <person name="Kwok R."/>
            <person name="Lander E."/>
            <person name="Langley C.H."/>
            <person name="Lapoint R."/>
            <person name="Lazzaro B.P."/>
            <person name="Lee S.J."/>
            <person name="Levesque L."/>
            <person name="Li R."/>
            <person name="Lin C.F."/>
            <person name="Lin M.F."/>
            <person name="Lindblad-Toh K."/>
            <person name="Llopart A."/>
            <person name="Long M."/>
            <person name="Low L."/>
            <person name="Lozovsky E."/>
            <person name="Lu J."/>
            <person name="Luo M."/>
            <person name="Machado C.A."/>
            <person name="Makalowski W."/>
            <person name="Marzo M."/>
            <person name="Matsuda M."/>
            <person name="Matzkin L."/>
            <person name="McAllister B."/>
            <person name="McBride C.S."/>
            <person name="McKernan B."/>
            <person name="McKernan K."/>
            <person name="Mendez-Lago M."/>
            <person name="Minx P."/>
            <person name="Mollenhauer M.U."/>
            <person name="Montooth K."/>
            <person name="Mount S.M."/>
            <person name="Mu X."/>
            <person name="Myers E."/>
            <person name="Negre B."/>
            <person name="Newfeld S."/>
            <person name="Nielsen R."/>
            <person name="Noor M.A."/>
            <person name="O'Grady P."/>
            <person name="Pachter L."/>
            <person name="Papaceit M."/>
            <person name="Parisi M.J."/>
            <person name="Parisi M."/>
            <person name="Parts L."/>
            <person name="Pedersen J.S."/>
            <person name="Pesole G."/>
            <person name="Phillippy A.M."/>
            <person name="Ponting C.P."/>
            <person name="Pop M."/>
            <person name="Porcelli D."/>
            <person name="Powell J.R."/>
            <person name="Prohaska S."/>
            <person name="Pruitt K."/>
            <person name="Puig M."/>
            <person name="Quesneville H."/>
            <person name="Ram K.R."/>
            <person name="Rand D."/>
            <person name="Rasmussen M.D."/>
            <person name="Reed L.K."/>
            <person name="Reenan R."/>
            <person name="Reily A."/>
            <person name="Remington K.A."/>
            <person name="Rieger T.T."/>
            <person name="Ritchie M.G."/>
            <person name="Robin C."/>
            <person name="Rogers Y.H."/>
            <person name="Rohde C."/>
            <person name="Rozas J."/>
            <person name="Rubenfield M.J."/>
            <person name="Ruiz A."/>
            <person name="Russo S."/>
            <person name="Salzberg S.L."/>
            <person name="Sanchez-Gracia A."/>
            <person name="Saranga D.J."/>
            <person name="Sato H."/>
            <person name="Schaeffer S.W."/>
            <person name="Schatz M.C."/>
            <person name="Schlenke T."/>
            <person name="Schwartz R."/>
            <person name="Segarra C."/>
            <person name="Singh R.S."/>
            <person name="Sirot L."/>
            <person name="Sirota M."/>
            <person name="Sisneros N.B."/>
            <person name="Smith C.D."/>
            <person name="Smith T.F."/>
            <person name="Spieth J."/>
            <person name="Stage D.E."/>
            <person name="Stark A."/>
            <person name="Stephan W."/>
            <person name="Strausberg R.L."/>
            <person name="Strempel S."/>
            <person name="Sturgill D."/>
            <person name="Sutton G."/>
            <person name="Sutton G.G."/>
            <person name="Tao W."/>
            <person name="Teichmann S."/>
            <person name="Tobari Y.N."/>
            <person name="Tomimura Y."/>
            <person name="Tsolas J.M."/>
            <person name="Valente V.L."/>
            <person name="Venter E."/>
            <person name="Venter J.C."/>
            <person name="Vicario S."/>
            <person name="Vieira F.G."/>
            <person name="Vilella A.J."/>
            <person name="Villasante A."/>
            <person name="Walenz B."/>
            <person name="Wang J."/>
            <person name="Wasserman M."/>
            <person name="Watts T."/>
            <person name="Wilson D."/>
            <person name="Wilson R.K."/>
            <person name="Wing R.A."/>
            <person name="Wolfner M.F."/>
            <person name="Wong A."/>
            <person name="Wong G.K."/>
            <person name="Wu C.I."/>
            <person name="Wu G."/>
            <person name="Yamamoto D."/>
            <person name="Yang H.P."/>
            <person name="Yang S.P."/>
            <person name="Yorke J.A."/>
            <person name="Yoshida K."/>
            <person name="Zdobnov E."/>
            <person name="Zhang P."/>
            <person name="Zhang Y."/>
            <person name="Zimin A.V."/>
            <person name="Baldwin J."/>
            <person name="Abdouelleil A."/>
            <person name="Abdulkadir J."/>
            <person name="Abebe A."/>
            <person name="Abera B."/>
            <person name="Abreu J."/>
            <person name="Acer S.C."/>
            <person name="Aftuck L."/>
            <person name="Alexander A."/>
            <person name="An P."/>
            <person name="Anderson E."/>
            <person name="Anderson S."/>
            <person name="Arachi H."/>
            <person name="Azer M."/>
            <person name="Bachantsang P."/>
            <person name="Barry A."/>
            <person name="Bayul T."/>
            <person name="Berlin A."/>
            <person name="Bessette D."/>
            <person name="Bloom T."/>
            <person name="Blye J."/>
            <person name="Boguslavskiy L."/>
            <person name="Bonnet C."/>
            <person name="Boukhgalter B."/>
            <person name="Bourzgui I."/>
            <person name="Brown A."/>
            <person name="Cahill P."/>
            <person name="Channer S."/>
            <person name="Cheshatsang Y."/>
            <person name="Chuda L."/>
            <person name="Citroen M."/>
            <person name="Collymore A."/>
            <person name="Cooke P."/>
            <person name="Costello M."/>
            <person name="D'Aco K."/>
            <person name="Daza R."/>
            <person name="De Haan G."/>
            <person name="DeGray S."/>
            <person name="DeMaso C."/>
            <person name="Dhargay N."/>
            <person name="Dooley K."/>
            <person name="Dooley E."/>
            <person name="Doricent M."/>
            <person name="Dorje P."/>
            <person name="Dorjee K."/>
            <person name="Dupes A."/>
            <person name="Elong R."/>
            <person name="Falk J."/>
            <person name="Farina A."/>
            <person name="Faro S."/>
            <person name="Ferguson D."/>
            <person name="Fisher S."/>
            <person name="Foley C.D."/>
            <person name="Franke A."/>
            <person name="Friedrich D."/>
            <person name="Gadbois L."/>
            <person name="Gearin G."/>
            <person name="Gearin C.R."/>
            <person name="Giannoukos G."/>
            <person name="Goode T."/>
            <person name="Graham J."/>
            <person name="Grandbois E."/>
            <person name="Grewal S."/>
            <person name="Gyaltsen K."/>
            <person name="Hafez N."/>
            <person name="Hagos B."/>
            <person name="Hall J."/>
            <person name="Henson C."/>
            <person name="Hollinger A."/>
            <person name="Honan T."/>
            <person name="Huard M.D."/>
            <person name="Hughes L."/>
            <person name="Hurhula B."/>
            <person name="Husby M.E."/>
            <person name="Kamat A."/>
            <person name="Kanga B."/>
            <person name="Kashin S."/>
            <person name="Khazanovich D."/>
            <person name="Kisner P."/>
            <person name="Lance K."/>
            <person name="Lara M."/>
            <person name="Lee W."/>
            <person name="Lennon N."/>
            <person name="Letendre F."/>
            <person name="LeVine R."/>
            <person name="Lipovsky A."/>
            <person name="Liu X."/>
            <person name="Liu J."/>
            <person name="Liu S."/>
            <person name="Lokyitsang T."/>
            <person name="Lokyitsang Y."/>
            <person name="Lubonja R."/>
            <person name="Lui A."/>
            <person name="MacDonald P."/>
            <person name="Magnisalis V."/>
            <person name="Maru K."/>
            <person name="Matthews C."/>
            <person name="McCusker W."/>
            <person name="McDonough S."/>
            <person name="Mehta T."/>
            <person name="Meldrim J."/>
            <person name="Meneus L."/>
            <person name="Mihai O."/>
            <person name="Mihalev A."/>
            <person name="Mihova T."/>
            <person name="Mittelman R."/>
            <person name="Mlenga V."/>
            <person name="Montmayeur A."/>
            <person name="Mulrain L."/>
            <person name="Navidi A."/>
            <person name="Naylor J."/>
            <person name="Negash T."/>
            <person name="Nguyen T."/>
            <person name="Nguyen N."/>
            <person name="Nicol R."/>
            <person name="Norbu C."/>
            <person name="Norbu N."/>
            <person name="Novod N."/>
            <person name="O'Neill B."/>
            <person name="Osman S."/>
            <person name="Markiewicz E."/>
            <person name="Oyono O.L."/>
            <person name="Patti C."/>
            <person name="Phunkhang P."/>
            <person name="Pierre F."/>
            <person name="Priest M."/>
            <person name="Raghuraman S."/>
            <person name="Rege F."/>
            <person name="Reyes R."/>
            <person name="Rise C."/>
            <person name="Rogov P."/>
            <person name="Ross K."/>
            <person name="Ryan E."/>
            <person name="Settipalli S."/>
            <person name="Shea T."/>
            <person name="Sherpa N."/>
            <person name="Shi L."/>
            <person name="Shih D."/>
            <person name="Sparrow T."/>
            <person name="Spaulding J."/>
            <person name="Stalker J."/>
            <person name="Stange-Thomann N."/>
            <person name="Stavropoulos S."/>
            <person name="Stone C."/>
            <person name="Strader C."/>
            <person name="Tesfaye S."/>
            <person name="Thomson T."/>
            <person name="Thoulutsang Y."/>
            <person name="Thoulutsang D."/>
            <person name="Topham K."/>
            <person name="Topping I."/>
            <person name="Tsamla T."/>
            <person name="Vassiliev H."/>
            <person name="Vo A."/>
            <person name="Wangchuk T."/>
            <person name="Wangdi T."/>
            <person name="Weiand M."/>
            <person name="Wilkinson J."/>
            <person name="Wilson A."/>
            <person name="Yadav S."/>
            <person name="Young G."/>
            <person name="Yu Q."/>
            <person name="Zembek L."/>
            <person name="Zhong D."/>
            <person name="Zimmer A."/>
            <person name="Zwirko Z."/>
            <person name="Jaffe D.B."/>
            <person name="Alvarez P."/>
            <person name="Brockman W."/>
            <person name="Butler J."/>
            <person name="Chin C."/>
            <person name="Gnerre S."/>
            <person name="Grabherr M."/>
            <person name="Kleber M."/>
            <person name="Mauceli E."/>
            <person name="MacCallum I."/>
        </authorList>
    </citation>
    <scope>NUCLEOTIDE SEQUENCE [LARGE SCALE GENOMIC DNA]</scope>
    <source>
        <strain evidence="3">Tai18E2 / Tucson 14021-0261.01</strain>
    </source>
</reference>
<name>A0A0R1E156_DROYA</name>
<evidence type="ECO:0000256" key="1">
    <source>
        <dbReference type="SAM" id="SignalP"/>
    </source>
</evidence>
<keyword evidence="1" id="KW-0732">Signal</keyword>